<organism evidence="1 2">
    <name type="scientific">Paraburkholderia ribeironis</name>
    <dbReference type="NCBI Taxonomy" id="1247936"/>
    <lineage>
        <taxon>Bacteria</taxon>
        <taxon>Pseudomonadati</taxon>
        <taxon>Pseudomonadota</taxon>
        <taxon>Betaproteobacteria</taxon>
        <taxon>Burkholderiales</taxon>
        <taxon>Burkholderiaceae</taxon>
        <taxon>Paraburkholderia</taxon>
    </lineage>
</organism>
<evidence type="ECO:0000313" key="2">
    <source>
        <dbReference type="Proteomes" id="UP000187012"/>
    </source>
</evidence>
<evidence type="ECO:0000313" key="1">
    <source>
        <dbReference type="EMBL" id="SIT43245.1"/>
    </source>
</evidence>
<proteinExistence type="predicted"/>
<keyword evidence="2" id="KW-1185">Reference proteome</keyword>
<dbReference type="Proteomes" id="UP000187012">
    <property type="component" value="Unassembled WGS sequence"/>
</dbReference>
<protein>
    <submittedName>
        <fullName evidence="1">Uncharacterized protein</fullName>
    </submittedName>
</protein>
<dbReference type="PROSITE" id="PS51257">
    <property type="entry name" value="PROKAR_LIPOPROTEIN"/>
    <property type="match status" value="1"/>
</dbReference>
<reference evidence="1 2" key="1">
    <citation type="submission" date="2016-12" db="EMBL/GenBank/DDBJ databases">
        <authorList>
            <person name="Song W.-J."/>
            <person name="Kurnit D.M."/>
        </authorList>
    </citation>
    <scope>NUCLEOTIDE SEQUENCE [LARGE SCALE GENOMIC DNA]</scope>
    <source>
        <strain evidence="1 2">STM7296</strain>
    </source>
</reference>
<dbReference type="EMBL" id="CYGX02000042">
    <property type="protein sequence ID" value="SIT43245.1"/>
    <property type="molecule type" value="Genomic_DNA"/>
</dbReference>
<gene>
    <name evidence="1" type="ORF">BN2475_420012</name>
</gene>
<name>A0A1N7S778_9BURK</name>
<dbReference type="STRING" id="1247936.BN2475_420012"/>
<dbReference type="AlphaFoldDB" id="A0A1N7S778"/>
<accession>A0A1N7S778</accession>
<sequence>MGKYHHRPAASAASSSSIQHQAFVSGCEHGRHPMQTCKEKSGALLFLQKGSLWWKCDTGVRFKLRSPASPRGTWLGFQSPLVVLIFSFVSASVA</sequence>